<keyword evidence="4 6" id="KW-1133">Transmembrane helix</keyword>
<evidence type="ECO:0000313" key="8">
    <source>
        <dbReference type="Proteomes" id="UP001174909"/>
    </source>
</evidence>
<evidence type="ECO:0000256" key="1">
    <source>
        <dbReference type="ARBA" id="ARBA00004651"/>
    </source>
</evidence>
<protein>
    <submittedName>
        <fullName evidence="7">Guanosine ABC transporter permease protein NupQ</fullName>
    </submittedName>
</protein>
<sequence>MFEDILSATIRGATPLLLAALGEVVSQRAGVLNIGIEGMMLIGAFFGMVGSFYMAEFAVFAPWFGLLMAGLSGLIAAALFALFAIRFRGDQVIIGTAMTLLALGLTEVIYQRLFGVTGIAQGVPAFPQIDIPLLSKIPYVGRSLFSHNILVYITFLLLPCVYFFLYHTQLGLRIRACGEHPKAIATTGSNVLRLRTFCLLFAGAMAGMAGAYLSIADVPYFTPGMTVGRGFIALAIVIFGKWHPVKACGAALLFGLGSALDARFQALGWGIPYQLWLMLPYVLCLAVMAGFVGRAEAPLALGKPYGESE</sequence>
<evidence type="ECO:0000256" key="5">
    <source>
        <dbReference type="ARBA" id="ARBA00023136"/>
    </source>
</evidence>
<evidence type="ECO:0000256" key="6">
    <source>
        <dbReference type="SAM" id="Phobius"/>
    </source>
</evidence>
<feature type="transmembrane region" description="Helical" evidence="6">
    <location>
        <begin position="92"/>
        <end position="110"/>
    </location>
</feature>
<dbReference type="Pfam" id="PF02653">
    <property type="entry name" value="BPD_transp_2"/>
    <property type="match status" value="1"/>
</dbReference>
<dbReference type="CDD" id="cd06580">
    <property type="entry name" value="TM_PBP1_transp_TpRbsC_like"/>
    <property type="match status" value="1"/>
</dbReference>
<keyword evidence="8" id="KW-1185">Reference proteome</keyword>
<accession>A0AA35RIQ3</accession>
<evidence type="ECO:0000313" key="7">
    <source>
        <dbReference type="EMBL" id="CAI8012224.1"/>
    </source>
</evidence>
<evidence type="ECO:0000256" key="4">
    <source>
        <dbReference type="ARBA" id="ARBA00022989"/>
    </source>
</evidence>
<dbReference type="PANTHER" id="PTHR43370:SF1">
    <property type="entry name" value="GUANOSINE ABC TRANSPORTER PERMEASE PROTEIN NUPQ"/>
    <property type="match status" value="1"/>
</dbReference>
<gene>
    <name evidence="7" type="ORF">GBAR_LOCUS7846</name>
</gene>
<feature type="transmembrane region" description="Helical" evidence="6">
    <location>
        <begin position="144"/>
        <end position="165"/>
    </location>
</feature>
<keyword evidence="2" id="KW-1003">Cell membrane</keyword>
<organism evidence="7 8">
    <name type="scientific">Geodia barretti</name>
    <name type="common">Barrett's horny sponge</name>
    <dbReference type="NCBI Taxonomy" id="519541"/>
    <lineage>
        <taxon>Eukaryota</taxon>
        <taxon>Metazoa</taxon>
        <taxon>Porifera</taxon>
        <taxon>Demospongiae</taxon>
        <taxon>Heteroscleromorpha</taxon>
        <taxon>Tetractinellida</taxon>
        <taxon>Astrophorina</taxon>
        <taxon>Geodiidae</taxon>
        <taxon>Geodia</taxon>
    </lineage>
</organism>
<evidence type="ECO:0000256" key="2">
    <source>
        <dbReference type="ARBA" id="ARBA00022475"/>
    </source>
</evidence>
<dbReference type="GO" id="GO:0005886">
    <property type="term" value="C:plasma membrane"/>
    <property type="evidence" value="ECO:0007669"/>
    <property type="project" value="UniProtKB-SubCell"/>
</dbReference>
<comment type="caution">
    <text evidence="7">The sequence shown here is derived from an EMBL/GenBank/DDBJ whole genome shotgun (WGS) entry which is preliminary data.</text>
</comment>
<reference evidence="7" key="1">
    <citation type="submission" date="2023-03" db="EMBL/GenBank/DDBJ databases">
        <authorList>
            <person name="Steffen K."/>
            <person name="Cardenas P."/>
        </authorList>
    </citation>
    <scope>NUCLEOTIDE SEQUENCE</scope>
</reference>
<comment type="subcellular location">
    <subcellularLocation>
        <location evidence="1">Cell membrane</location>
        <topology evidence="1">Multi-pass membrane protein</topology>
    </subcellularLocation>
</comment>
<feature type="transmembrane region" description="Helical" evidence="6">
    <location>
        <begin position="31"/>
        <end position="54"/>
    </location>
</feature>
<dbReference type="PANTHER" id="PTHR43370">
    <property type="entry name" value="SUGAR ABC TRANSPORTER INTEGRAL MEMBRANE PROTEIN-RELATED"/>
    <property type="match status" value="1"/>
</dbReference>
<dbReference type="AlphaFoldDB" id="A0AA35RIQ3"/>
<keyword evidence="3 6" id="KW-0812">Transmembrane</keyword>
<feature type="transmembrane region" description="Helical" evidence="6">
    <location>
        <begin position="60"/>
        <end position="85"/>
    </location>
</feature>
<keyword evidence="5 6" id="KW-0472">Membrane</keyword>
<dbReference type="InterPro" id="IPR001851">
    <property type="entry name" value="ABC_transp_permease"/>
</dbReference>
<name>A0AA35RIQ3_GEOBA</name>
<proteinExistence type="predicted"/>
<evidence type="ECO:0000256" key="3">
    <source>
        <dbReference type="ARBA" id="ARBA00022692"/>
    </source>
</evidence>
<dbReference type="EMBL" id="CASHTH010001169">
    <property type="protein sequence ID" value="CAI8012224.1"/>
    <property type="molecule type" value="Genomic_DNA"/>
</dbReference>
<feature type="transmembrane region" description="Helical" evidence="6">
    <location>
        <begin position="197"/>
        <end position="215"/>
    </location>
</feature>
<dbReference type="Proteomes" id="UP001174909">
    <property type="component" value="Unassembled WGS sequence"/>
</dbReference>
<dbReference type="GO" id="GO:0022857">
    <property type="term" value="F:transmembrane transporter activity"/>
    <property type="evidence" value="ECO:0007669"/>
    <property type="project" value="InterPro"/>
</dbReference>
<feature type="transmembrane region" description="Helical" evidence="6">
    <location>
        <begin position="273"/>
        <end position="293"/>
    </location>
</feature>